<evidence type="ECO:0000313" key="6">
    <source>
        <dbReference type="Proteomes" id="UP000012589"/>
    </source>
</evidence>
<dbReference type="PANTHER" id="PTHR43280">
    <property type="entry name" value="ARAC-FAMILY TRANSCRIPTIONAL REGULATOR"/>
    <property type="match status" value="1"/>
</dbReference>
<dbReference type="PROSITE" id="PS01124">
    <property type="entry name" value="HTH_ARAC_FAMILY_2"/>
    <property type="match status" value="1"/>
</dbReference>
<keyword evidence="3" id="KW-0804">Transcription</keyword>
<name>N2AK35_9FIRM</name>
<feature type="domain" description="HTH araC/xylS-type" evidence="4">
    <location>
        <begin position="179"/>
        <end position="277"/>
    </location>
</feature>
<keyword evidence="6" id="KW-1185">Reference proteome</keyword>
<dbReference type="PRINTS" id="PR00032">
    <property type="entry name" value="HTHARAC"/>
</dbReference>
<proteinExistence type="predicted"/>
<dbReference type="SUPFAM" id="SSF51215">
    <property type="entry name" value="Regulatory protein AraC"/>
    <property type="match status" value="1"/>
</dbReference>
<dbReference type="Gene3D" id="1.10.10.60">
    <property type="entry name" value="Homeodomain-like"/>
    <property type="match status" value="2"/>
</dbReference>
<dbReference type="GO" id="GO:0003700">
    <property type="term" value="F:DNA-binding transcription factor activity"/>
    <property type="evidence" value="ECO:0007669"/>
    <property type="project" value="InterPro"/>
</dbReference>
<dbReference type="SMART" id="SM00342">
    <property type="entry name" value="HTH_ARAC"/>
    <property type="match status" value="1"/>
</dbReference>
<reference evidence="5 6" key="1">
    <citation type="journal article" date="2014" name="Genome Announc.">
        <title>Draft genome sequences of the altered schaedler flora, a defined bacterial community from gnotobiotic mice.</title>
        <authorList>
            <person name="Wannemuehler M.J."/>
            <person name="Overstreet A.M."/>
            <person name="Ward D.V."/>
            <person name="Phillips G.J."/>
        </authorList>
    </citation>
    <scope>NUCLEOTIDE SEQUENCE [LARGE SCALE GENOMIC DNA]</scope>
    <source>
        <strain evidence="5 6">ASF492</strain>
    </source>
</reference>
<dbReference type="GO" id="GO:0043565">
    <property type="term" value="F:sequence-specific DNA binding"/>
    <property type="evidence" value="ECO:0007669"/>
    <property type="project" value="InterPro"/>
</dbReference>
<dbReference type="AlphaFoldDB" id="N2AK35"/>
<keyword evidence="2" id="KW-0238">DNA-binding</keyword>
<gene>
    <name evidence="5" type="ORF">C823_01949</name>
</gene>
<dbReference type="PANTHER" id="PTHR43280:SF2">
    <property type="entry name" value="HTH-TYPE TRANSCRIPTIONAL REGULATOR EXSA"/>
    <property type="match status" value="1"/>
</dbReference>
<dbReference type="InterPro" id="IPR020449">
    <property type="entry name" value="Tscrpt_reg_AraC-type_HTH"/>
</dbReference>
<evidence type="ECO:0000256" key="2">
    <source>
        <dbReference type="ARBA" id="ARBA00023125"/>
    </source>
</evidence>
<dbReference type="Proteomes" id="UP000012589">
    <property type="component" value="Unassembled WGS sequence"/>
</dbReference>
<evidence type="ECO:0000259" key="4">
    <source>
        <dbReference type="PROSITE" id="PS01124"/>
    </source>
</evidence>
<evidence type="ECO:0000313" key="5">
    <source>
        <dbReference type="EMBL" id="EMZ28416.1"/>
    </source>
</evidence>
<dbReference type="HOGENOM" id="CLU_000445_88_3_9"/>
<dbReference type="OrthoDB" id="9782164at2"/>
<dbReference type="InterPro" id="IPR037923">
    <property type="entry name" value="HTH-like"/>
</dbReference>
<sequence>MNRTNHDISYEESPLGITIAFCNTPGGYHPSHWHEEMELLYPLNGEAAITVEHTAYKLSKKNVTVVESCKIHSTLTYDDSMFLRILIRKELLEYYMPGITLCSIHCIPEQIDEAQFPEYYKICELLATLTRLYIQDTPSFRMEAECLILQAISRLVRFFSTKNTLDEAAADPLSVSRIRSIIRYAEQHYHENISLQDAAAHIGISREYFCRLFKQNIGVSFLRYLNDLRLSKAYHDLQYCDLSISEIMEKNGFSGQKQFNRTFKERYGCTPSSVRNAPKNIR</sequence>
<organism evidence="5 6">
    <name type="scientific">Eubacterium plexicaudatum ASF492</name>
    <dbReference type="NCBI Taxonomy" id="1235802"/>
    <lineage>
        <taxon>Bacteria</taxon>
        <taxon>Bacillati</taxon>
        <taxon>Bacillota</taxon>
        <taxon>Clostridia</taxon>
        <taxon>Eubacteriales</taxon>
        <taxon>Eubacteriaceae</taxon>
        <taxon>Eubacterium</taxon>
    </lineage>
</organism>
<protein>
    <recommendedName>
        <fullName evidence="4">HTH araC/xylS-type domain-containing protein</fullName>
    </recommendedName>
</protein>
<dbReference type="Gene3D" id="2.60.120.10">
    <property type="entry name" value="Jelly Rolls"/>
    <property type="match status" value="1"/>
</dbReference>
<dbReference type="InterPro" id="IPR014710">
    <property type="entry name" value="RmlC-like_jellyroll"/>
</dbReference>
<evidence type="ECO:0000256" key="1">
    <source>
        <dbReference type="ARBA" id="ARBA00023015"/>
    </source>
</evidence>
<dbReference type="EMBL" id="AQFT01000064">
    <property type="protein sequence ID" value="EMZ28416.1"/>
    <property type="molecule type" value="Genomic_DNA"/>
</dbReference>
<dbReference type="eggNOG" id="COG2207">
    <property type="taxonomic scope" value="Bacteria"/>
</dbReference>
<dbReference type="InterPro" id="IPR018060">
    <property type="entry name" value="HTH_AraC"/>
</dbReference>
<dbReference type="InterPro" id="IPR009057">
    <property type="entry name" value="Homeodomain-like_sf"/>
</dbReference>
<dbReference type="Pfam" id="PF12833">
    <property type="entry name" value="HTH_18"/>
    <property type="match status" value="1"/>
</dbReference>
<keyword evidence="1" id="KW-0805">Transcription regulation</keyword>
<dbReference type="PATRIC" id="fig|1235802.3.peg.2064"/>
<dbReference type="STRING" id="1235802.C823_01949"/>
<comment type="caution">
    <text evidence="5">The sequence shown here is derived from an EMBL/GenBank/DDBJ whole genome shotgun (WGS) entry which is preliminary data.</text>
</comment>
<evidence type="ECO:0000256" key="3">
    <source>
        <dbReference type="ARBA" id="ARBA00023163"/>
    </source>
</evidence>
<accession>N2AK35</accession>
<dbReference type="SUPFAM" id="SSF46689">
    <property type="entry name" value="Homeodomain-like"/>
    <property type="match status" value="2"/>
</dbReference>